<evidence type="ECO:0000256" key="1">
    <source>
        <dbReference type="ARBA" id="ARBA00038283"/>
    </source>
</evidence>
<dbReference type="SUPFAM" id="SSF46785">
    <property type="entry name" value="Winged helix' DNA-binding domain"/>
    <property type="match status" value="1"/>
</dbReference>
<evidence type="ECO:0000313" key="3">
    <source>
        <dbReference type="EMBL" id="MDX8337404.1"/>
    </source>
</evidence>
<dbReference type="InterPro" id="IPR000525">
    <property type="entry name" value="Initiator_Rep_WH1"/>
</dbReference>
<dbReference type="RefSeq" id="WP_320314742.1">
    <property type="nucleotide sequence ID" value="NZ_JAVIKH010000037.1"/>
</dbReference>
<dbReference type="Pfam" id="PF01051">
    <property type="entry name" value="Rep3_N"/>
    <property type="match status" value="1"/>
</dbReference>
<dbReference type="EMBL" id="JAVIKH010000037">
    <property type="protein sequence ID" value="MDX8337404.1"/>
    <property type="molecule type" value="Genomic_DNA"/>
</dbReference>
<sequence length="320" mass="38353">MSEKHEMVEYSKDIATSINEYSAYELDIFLVIVFVSRNILKHDEVSELDNLKLELPVYMVKKLLSGTHNSRIKKALDNIFDTKVYLKNDRYTEVRHMFERLHYSDDYKNIFFELKKDYIKLFYNLTGNFTQHKIKEFTSLRSRYAKRIYQLIMSYKGLYKWEFEAKEFRKILDIPDSYSWPDLDIKIIKKVSKELEETTNIKNIAIDKIKNGRVIEKVVLKWTFKTPEVLEENDGEETKVIENLVDNDEELKERRKLSEESEIMIRAFNNFNDAIKEIMLEKARNYFLKELGKDTMDGYTKRIWDSVKNIYIIKAMKGEI</sequence>
<gene>
    <name evidence="3" type="ORF">RFV38_13035</name>
</gene>
<evidence type="ECO:0000259" key="2">
    <source>
        <dbReference type="Pfam" id="PF01051"/>
    </source>
</evidence>
<protein>
    <submittedName>
        <fullName evidence="3">Replication initiation protein</fullName>
    </submittedName>
</protein>
<dbReference type="InterPro" id="IPR036388">
    <property type="entry name" value="WH-like_DNA-bd_sf"/>
</dbReference>
<dbReference type="Pfam" id="PF21205">
    <property type="entry name" value="Rep3_C"/>
    <property type="match status" value="1"/>
</dbReference>
<name>A0ABU4WFC6_9FUSO</name>
<comment type="similarity">
    <text evidence="1">Belongs to the initiator RepB protein family.</text>
</comment>
<comment type="caution">
    <text evidence="3">The sequence shown here is derived from an EMBL/GenBank/DDBJ whole genome shotgun (WGS) entry which is preliminary data.</text>
</comment>
<dbReference type="Proteomes" id="UP001279681">
    <property type="component" value="Unassembled WGS sequence"/>
</dbReference>
<accession>A0ABU4WFC6</accession>
<evidence type="ECO:0000313" key="4">
    <source>
        <dbReference type="Proteomes" id="UP001279681"/>
    </source>
</evidence>
<organism evidence="3 4">
    <name type="scientific">Candidatus Cetobacterium colombiensis</name>
    <dbReference type="NCBI Taxonomy" id="3073100"/>
    <lineage>
        <taxon>Bacteria</taxon>
        <taxon>Fusobacteriati</taxon>
        <taxon>Fusobacteriota</taxon>
        <taxon>Fusobacteriia</taxon>
        <taxon>Fusobacteriales</taxon>
        <taxon>Fusobacteriaceae</taxon>
        <taxon>Cetobacterium</taxon>
    </lineage>
</organism>
<proteinExistence type="inferred from homology"/>
<keyword evidence="4" id="KW-1185">Reference proteome</keyword>
<dbReference type="Gene3D" id="1.10.10.10">
    <property type="entry name" value="Winged helix-like DNA-binding domain superfamily/Winged helix DNA-binding domain"/>
    <property type="match status" value="2"/>
</dbReference>
<feature type="domain" description="Initiator Rep protein WH1" evidence="2">
    <location>
        <begin position="8"/>
        <end position="153"/>
    </location>
</feature>
<dbReference type="InterPro" id="IPR036390">
    <property type="entry name" value="WH_DNA-bd_sf"/>
</dbReference>
<reference evidence="4" key="1">
    <citation type="submission" date="2023-07" db="EMBL/GenBank/DDBJ databases">
        <authorList>
            <person name="Colorado M.A."/>
            <person name="Villamil L.M."/>
            <person name="Melo J.F."/>
            <person name="Rodriguez J.A."/>
            <person name="Ruiz R.Y."/>
        </authorList>
    </citation>
    <scope>NUCLEOTIDE SEQUENCE [LARGE SCALE GENOMIC DNA]</scope>
    <source>
        <strain evidence="4">C33</strain>
    </source>
</reference>